<dbReference type="AlphaFoldDB" id="A0A1I7TU13"/>
<protein>
    <submittedName>
        <fullName evidence="3">MBD domain-containing protein</fullName>
    </submittedName>
</protein>
<sequence>MSSIFAATNEECVFNITFMDTDGSLTMGLRQENMYESTLIESLHRQVKALQKELAEEKRDHEKTKRELEEKDAELYELAFINQKNYEKSIVLKDEVEKAKEEVKRIEKELEEAKKTVEKMAKDLKEAEEKEEIVEEESIESILASYGPAWSTGEDQPAPQTPRFHNPLTVFGWQPPSRPLPPLPKELPLSAGDGEFFCYIITAGREGLYKRTKGVYKLDETAFKQRPVNFYAQPTRRMA</sequence>
<evidence type="ECO:0000313" key="2">
    <source>
        <dbReference type="Proteomes" id="UP000095282"/>
    </source>
</evidence>
<name>A0A1I7TU13_9PELO</name>
<dbReference type="Proteomes" id="UP000095282">
    <property type="component" value="Unplaced"/>
</dbReference>
<feature type="coiled-coil region" evidence="1">
    <location>
        <begin position="40"/>
        <end position="137"/>
    </location>
</feature>
<evidence type="ECO:0000313" key="3">
    <source>
        <dbReference type="WBParaSite" id="Csp11.Scaffold629.g11778.t1"/>
    </source>
</evidence>
<reference evidence="3" key="1">
    <citation type="submission" date="2016-11" db="UniProtKB">
        <authorList>
            <consortium name="WormBaseParasite"/>
        </authorList>
    </citation>
    <scope>IDENTIFICATION</scope>
</reference>
<organism evidence="2 3">
    <name type="scientific">Caenorhabditis tropicalis</name>
    <dbReference type="NCBI Taxonomy" id="1561998"/>
    <lineage>
        <taxon>Eukaryota</taxon>
        <taxon>Metazoa</taxon>
        <taxon>Ecdysozoa</taxon>
        <taxon>Nematoda</taxon>
        <taxon>Chromadorea</taxon>
        <taxon>Rhabditida</taxon>
        <taxon>Rhabditina</taxon>
        <taxon>Rhabditomorpha</taxon>
        <taxon>Rhabditoidea</taxon>
        <taxon>Rhabditidae</taxon>
        <taxon>Peloderinae</taxon>
        <taxon>Caenorhabditis</taxon>
    </lineage>
</organism>
<accession>A0A1I7TU13</accession>
<proteinExistence type="predicted"/>
<keyword evidence="1" id="KW-0175">Coiled coil</keyword>
<evidence type="ECO:0000256" key="1">
    <source>
        <dbReference type="SAM" id="Coils"/>
    </source>
</evidence>
<dbReference type="WBParaSite" id="Csp11.Scaffold629.g11778.t1">
    <property type="protein sequence ID" value="Csp11.Scaffold629.g11778.t1"/>
    <property type="gene ID" value="Csp11.Scaffold629.g11778"/>
</dbReference>
<keyword evidence="2" id="KW-1185">Reference proteome</keyword>